<name>A0A835H312_9MAGN</name>
<dbReference type="AlphaFoldDB" id="A0A835H312"/>
<organism evidence="2 3">
    <name type="scientific">Coptis chinensis</name>
    <dbReference type="NCBI Taxonomy" id="261450"/>
    <lineage>
        <taxon>Eukaryota</taxon>
        <taxon>Viridiplantae</taxon>
        <taxon>Streptophyta</taxon>
        <taxon>Embryophyta</taxon>
        <taxon>Tracheophyta</taxon>
        <taxon>Spermatophyta</taxon>
        <taxon>Magnoliopsida</taxon>
        <taxon>Ranunculales</taxon>
        <taxon>Ranunculaceae</taxon>
        <taxon>Coptidoideae</taxon>
        <taxon>Coptis</taxon>
    </lineage>
</organism>
<keyword evidence="3" id="KW-1185">Reference proteome</keyword>
<feature type="transmembrane region" description="Helical" evidence="1">
    <location>
        <begin position="132"/>
        <end position="151"/>
    </location>
</feature>
<accession>A0A835H312</accession>
<protein>
    <submittedName>
        <fullName evidence="2">Uncharacterized protein</fullName>
    </submittedName>
</protein>
<evidence type="ECO:0000256" key="1">
    <source>
        <dbReference type="SAM" id="Phobius"/>
    </source>
</evidence>
<sequence length="190" mass="21982">MSSRNAYLEIGVGSHILYTYSLLHFGIKYGIIFQKFWGRELLAAGAIGVKDLEVWQYSKSNIVNIGIPAYTFLRCFFECESTRFLMRKYSILLTIHIIFASKFSVVLILSCESTALIGTINVFSPFLPIRRVTRYWAVCILNLSCIFHFKLQGFCSMLSRLPSFRSWFHEVVKALVQEEKRGWMLEPLIV</sequence>
<dbReference type="EMBL" id="JADFTS010000009">
    <property type="protein sequence ID" value="KAF9590837.1"/>
    <property type="molecule type" value="Genomic_DNA"/>
</dbReference>
<gene>
    <name evidence="2" type="ORF">IFM89_038709</name>
</gene>
<keyword evidence="1" id="KW-1133">Transmembrane helix</keyword>
<dbReference type="Proteomes" id="UP000631114">
    <property type="component" value="Unassembled WGS sequence"/>
</dbReference>
<feature type="transmembrane region" description="Helical" evidence="1">
    <location>
        <begin position="6"/>
        <end position="27"/>
    </location>
</feature>
<reference evidence="2 3" key="1">
    <citation type="submission" date="2020-10" db="EMBL/GenBank/DDBJ databases">
        <title>The Coptis chinensis genome and diversification of protoberbering-type alkaloids.</title>
        <authorList>
            <person name="Wang B."/>
            <person name="Shu S."/>
            <person name="Song C."/>
            <person name="Liu Y."/>
        </authorList>
    </citation>
    <scope>NUCLEOTIDE SEQUENCE [LARGE SCALE GENOMIC DNA]</scope>
    <source>
        <strain evidence="2">HL-2020</strain>
        <tissue evidence="2">Leaf</tissue>
    </source>
</reference>
<comment type="caution">
    <text evidence="2">The sequence shown here is derived from an EMBL/GenBank/DDBJ whole genome shotgun (WGS) entry which is preliminary data.</text>
</comment>
<evidence type="ECO:0000313" key="3">
    <source>
        <dbReference type="Proteomes" id="UP000631114"/>
    </source>
</evidence>
<feature type="transmembrane region" description="Helical" evidence="1">
    <location>
        <begin position="91"/>
        <end position="120"/>
    </location>
</feature>
<keyword evidence="1" id="KW-0472">Membrane</keyword>
<proteinExistence type="predicted"/>
<keyword evidence="1" id="KW-0812">Transmembrane</keyword>
<evidence type="ECO:0000313" key="2">
    <source>
        <dbReference type="EMBL" id="KAF9590837.1"/>
    </source>
</evidence>